<comment type="caution">
    <text evidence="1">The sequence shown here is derived from an EMBL/GenBank/DDBJ whole genome shotgun (WGS) entry which is preliminary data.</text>
</comment>
<name>A0A3L6L3L8_9TRYP</name>
<dbReference type="AlphaFoldDB" id="A0A3L6L3L8"/>
<protein>
    <submittedName>
        <fullName evidence="1">Uncharacterized protein</fullName>
    </submittedName>
</protein>
<organism evidence="1">
    <name type="scientific">Trypanosoma brucei equiperdum</name>
    <dbReference type="NCBI Taxonomy" id="630700"/>
    <lineage>
        <taxon>Eukaryota</taxon>
        <taxon>Discoba</taxon>
        <taxon>Euglenozoa</taxon>
        <taxon>Kinetoplastea</taxon>
        <taxon>Metakinetoplastina</taxon>
        <taxon>Trypanosomatida</taxon>
        <taxon>Trypanosomatidae</taxon>
        <taxon>Trypanosoma</taxon>
    </lineage>
</organism>
<dbReference type="Proteomes" id="UP000266743">
    <property type="component" value="Chromosome 7"/>
</dbReference>
<evidence type="ECO:0000313" key="1">
    <source>
        <dbReference type="EMBL" id="RHW71274.1"/>
    </source>
</evidence>
<accession>A0A3L6L3L8</accession>
<proteinExistence type="predicted"/>
<dbReference type="EMBL" id="QSBY01000007">
    <property type="protein sequence ID" value="RHW71274.1"/>
    <property type="molecule type" value="Genomic_DNA"/>
</dbReference>
<sequence length="459" mass="50169">MGENDNAQQLVDEINGNLIEWTTGGDSERLIFRLLDLYNRFMVAVHRDLVSCGDQGPALATAVCIPLWEMLHLYSGPLGPFRASSKAFAITLLTSLYPKTRDRRCLYQQLGCICSLGHPPVPLSWCLPMSTEVVEHVTGDGSAEDSYEAVVGYVRNTVSAEGNIIRASSSSVLNEKVGMLLEDVLPRCYFVVEESATACKEISYENAIIITIGANERSPSRSLCVLKPVIWKYLVLLHVYSPEDARSLGNYVTNSSWAQRTVRVSAQCEATYASLIGPIVHEAAVCTSLIGSNANAAPDNTPFLCPRLLGTLLPTGCRKGGLVDGYGNLTTPFKPNKIMRRGETVYQNVAASLHSALTESIPMELSFFNASSSCRDCDKLTLMCRSAMLTSVTQNSSIKGLPASVVGRMLFDRKRGRDDVYEGPMFLPSTSTLSDLLGEDEENKMYCTLERIAATHHPA</sequence>
<gene>
    <name evidence="1" type="ORF">DPX39_070060200</name>
</gene>
<reference evidence="1" key="1">
    <citation type="submission" date="2018-09" db="EMBL/GenBank/DDBJ databases">
        <title>whole genome sequence of T. equiperdum IVM-t1 strain.</title>
        <authorList>
            <person name="Suganuma K."/>
        </authorList>
    </citation>
    <scope>NUCLEOTIDE SEQUENCE [LARGE SCALE GENOMIC DNA]</scope>
    <source>
        <strain evidence="1">IVM-t1</strain>
    </source>
</reference>